<keyword evidence="3" id="KW-1185">Reference proteome</keyword>
<proteinExistence type="predicted"/>
<dbReference type="OrthoDB" id="3536525at2"/>
<evidence type="ECO:0000256" key="1">
    <source>
        <dbReference type="SAM" id="SignalP"/>
    </source>
</evidence>
<comment type="caution">
    <text evidence="2">The sequence shown here is derived from an EMBL/GenBank/DDBJ whole genome shotgun (WGS) entry which is preliminary data.</text>
</comment>
<dbReference type="Proteomes" id="UP000249304">
    <property type="component" value="Unassembled WGS sequence"/>
</dbReference>
<evidence type="ECO:0000313" key="2">
    <source>
        <dbReference type="EMBL" id="PZG16795.1"/>
    </source>
</evidence>
<reference evidence="2 3" key="1">
    <citation type="submission" date="2018-01" db="EMBL/GenBank/DDBJ databases">
        <title>Draft genome sequence of Nonomuraea sp. KC333.</title>
        <authorList>
            <person name="Sahin N."/>
            <person name="Saygin H."/>
            <person name="Ay H."/>
        </authorList>
    </citation>
    <scope>NUCLEOTIDE SEQUENCE [LARGE SCALE GENOMIC DNA]</scope>
    <source>
        <strain evidence="2 3">KC333</strain>
    </source>
</reference>
<dbReference type="RefSeq" id="WP_111180506.1">
    <property type="nucleotide sequence ID" value="NZ_POUD01000078.1"/>
</dbReference>
<sequence>MHTAWLITAWLVAALAPAGSALSSSPHPLAGVIAGRASAVPPPPDAPVGGVPVRVAARAPGPVLVCDVATPLVRPLGFTPPVRLVPGRVAVRGNFELTGCASAGRSAASLRSGWAVLKATAQASCTSVRQVRGSVLVTWFDVTGRPAGTSKVRLRADRLVARHPAEALLDGAVTAGRLTGARVHGVLAAPATLLGCATAGTTTLSGAGRITFR</sequence>
<keyword evidence="1" id="KW-0732">Signal</keyword>
<organism evidence="2 3">
    <name type="scientific">Nonomuraea aridisoli</name>
    <dbReference type="NCBI Taxonomy" id="2070368"/>
    <lineage>
        <taxon>Bacteria</taxon>
        <taxon>Bacillati</taxon>
        <taxon>Actinomycetota</taxon>
        <taxon>Actinomycetes</taxon>
        <taxon>Streptosporangiales</taxon>
        <taxon>Streptosporangiaceae</taxon>
        <taxon>Nonomuraea</taxon>
    </lineage>
</organism>
<accession>A0A2W2EJ31</accession>
<gene>
    <name evidence="2" type="ORF">C1J01_19965</name>
</gene>
<name>A0A2W2EJ31_9ACTN</name>
<evidence type="ECO:0000313" key="3">
    <source>
        <dbReference type="Proteomes" id="UP000249304"/>
    </source>
</evidence>
<feature type="chain" id="PRO_5038457653" evidence="1">
    <location>
        <begin position="24"/>
        <end position="213"/>
    </location>
</feature>
<dbReference type="EMBL" id="POUD01000078">
    <property type="protein sequence ID" value="PZG16795.1"/>
    <property type="molecule type" value="Genomic_DNA"/>
</dbReference>
<protein>
    <submittedName>
        <fullName evidence="2">Uncharacterized protein</fullName>
    </submittedName>
</protein>
<dbReference type="AlphaFoldDB" id="A0A2W2EJ31"/>
<feature type="signal peptide" evidence="1">
    <location>
        <begin position="1"/>
        <end position="23"/>
    </location>
</feature>